<dbReference type="RefSeq" id="WP_139167778.1">
    <property type="nucleotide sequence ID" value="NZ_FMXQ01000003.1"/>
</dbReference>
<keyword evidence="3" id="KW-1185">Reference proteome</keyword>
<dbReference type="Proteomes" id="UP000199071">
    <property type="component" value="Unassembled WGS sequence"/>
</dbReference>
<evidence type="ECO:0000313" key="3">
    <source>
        <dbReference type="Proteomes" id="UP000199071"/>
    </source>
</evidence>
<reference evidence="2 3" key="1">
    <citation type="submission" date="2016-10" db="EMBL/GenBank/DDBJ databases">
        <authorList>
            <person name="de Groot N.N."/>
        </authorList>
    </citation>
    <scope>NUCLEOTIDE SEQUENCE [LARGE SCALE GENOMIC DNA]</scope>
    <source>
        <strain evidence="2 3">ATCC 35022</strain>
    </source>
</reference>
<protein>
    <recommendedName>
        <fullName evidence="4">Cysteine rich repeat-containing protein</fullName>
    </recommendedName>
</protein>
<proteinExistence type="predicted"/>
<keyword evidence="1" id="KW-0732">Signal</keyword>
<evidence type="ECO:0008006" key="4">
    <source>
        <dbReference type="Google" id="ProtNLM"/>
    </source>
</evidence>
<organism evidence="2 3">
    <name type="scientific">Bauldia litoralis</name>
    <dbReference type="NCBI Taxonomy" id="665467"/>
    <lineage>
        <taxon>Bacteria</taxon>
        <taxon>Pseudomonadati</taxon>
        <taxon>Pseudomonadota</taxon>
        <taxon>Alphaproteobacteria</taxon>
        <taxon>Hyphomicrobiales</taxon>
        <taxon>Kaistiaceae</taxon>
        <taxon>Bauldia</taxon>
    </lineage>
</organism>
<dbReference type="EMBL" id="FMXQ01000003">
    <property type="protein sequence ID" value="SDB20461.1"/>
    <property type="molecule type" value="Genomic_DNA"/>
</dbReference>
<feature type="chain" id="PRO_5011660411" description="Cysteine rich repeat-containing protein" evidence="1">
    <location>
        <begin position="27"/>
        <end position="111"/>
    </location>
</feature>
<evidence type="ECO:0000313" key="2">
    <source>
        <dbReference type="EMBL" id="SDB20461.1"/>
    </source>
</evidence>
<accession>A0A1G6BIK7</accession>
<name>A0A1G6BIK7_9HYPH</name>
<gene>
    <name evidence="2" type="ORF">SAMN02982931_01497</name>
</gene>
<feature type="signal peptide" evidence="1">
    <location>
        <begin position="1"/>
        <end position="26"/>
    </location>
</feature>
<dbReference type="AlphaFoldDB" id="A0A1G6BIK7"/>
<sequence>MYGTSASRIVMQACVVITLGAFSAEAAPNNGAGPTQAQIDCHNRATNDYVDQTKECKRVLGDLPEDLRQCNQDAFDDMNRRQAACKAKTKIGGLTTFDRTILGGTEVMSRR</sequence>
<evidence type="ECO:0000256" key="1">
    <source>
        <dbReference type="SAM" id="SignalP"/>
    </source>
</evidence>